<proteinExistence type="inferred from homology"/>
<dbReference type="InterPro" id="IPR043129">
    <property type="entry name" value="ATPase_NBD"/>
</dbReference>
<organism evidence="2 3">
    <name type="scientific">Streptomyces carminius</name>
    <dbReference type="NCBI Taxonomy" id="2665496"/>
    <lineage>
        <taxon>Bacteria</taxon>
        <taxon>Bacillati</taxon>
        <taxon>Actinomycetota</taxon>
        <taxon>Actinomycetes</taxon>
        <taxon>Kitasatosporales</taxon>
        <taxon>Streptomycetaceae</taxon>
        <taxon>Streptomyces</taxon>
    </lineage>
</organism>
<evidence type="ECO:0000256" key="1">
    <source>
        <dbReference type="ARBA" id="ARBA00006479"/>
    </source>
</evidence>
<dbReference type="Gene3D" id="3.30.420.40">
    <property type="match status" value="2"/>
</dbReference>
<comment type="similarity">
    <text evidence="1">Belongs to the ROK (NagC/XylR) family.</text>
</comment>
<dbReference type="EMBL" id="PGGW01000023">
    <property type="protein sequence ID" value="PJE98194.1"/>
    <property type="molecule type" value="Genomic_DNA"/>
</dbReference>
<dbReference type="Proteomes" id="UP000230407">
    <property type="component" value="Unassembled WGS sequence"/>
</dbReference>
<evidence type="ECO:0000313" key="2">
    <source>
        <dbReference type="EMBL" id="PJE98194.1"/>
    </source>
</evidence>
<dbReference type="AlphaFoldDB" id="A0A2M8M1W3"/>
<gene>
    <name evidence="2" type="ORF">CUT44_08580</name>
</gene>
<protein>
    <submittedName>
        <fullName evidence="2">Kanamycin kinase</fullName>
    </submittedName>
</protein>
<dbReference type="InterPro" id="IPR000600">
    <property type="entry name" value="ROK"/>
</dbReference>
<reference evidence="2 3" key="1">
    <citation type="submission" date="2017-11" db="EMBL/GenBank/DDBJ databases">
        <title>Streptomyces carmine sp. nov., a novel actinomycete isolated from Sophora alopecuroides in Xinjiang, China.</title>
        <authorList>
            <person name="Wang Y."/>
            <person name="Luo X."/>
            <person name="Wan C."/>
            <person name="Zhang L."/>
        </authorList>
    </citation>
    <scope>NUCLEOTIDE SEQUENCE [LARGE SCALE GENOMIC DNA]</scope>
    <source>
        <strain evidence="2 3">TRM SA0054</strain>
    </source>
</reference>
<comment type="caution">
    <text evidence="2">The sequence shown here is derived from an EMBL/GenBank/DDBJ whole genome shotgun (WGS) entry which is preliminary data.</text>
</comment>
<sequence length="304" mass="30918">MSYLGIDVGGTKVALRLKSGTGGDGATVEDTFRWTAACDAAGDLELLAERVQVLLRHRPAPLSGVGVAMPAICDANGTVRAWPGRPSWVGLDLEAALARIFPDTPVARADDGDLAALAESREAGCPDLMYLGVGTGIGGGVVFEGRFWPGPARGSCELGHLVVDGNGARCDCGRRGCVQAVASGPATLRRAAGLRGREVAFAELVEGARASAFWARAAIDESAAALARAVIGVGELAQLDLALVGGGFAAGVPGLVESVAAQVEELARPGSRRIRVRPAALGGRSSLYGAVLLAEETFGPVPAG</sequence>
<accession>A0A2M8M1W3</accession>
<evidence type="ECO:0000313" key="3">
    <source>
        <dbReference type="Proteomes" id="UP000230407"/>
    </source>
</evidence>
<keyword evidence="2" id="KW-0418">Kinase</keyword>
<keyword evidence="2" id="KW-0808">Transferase</keyword>
<keyword evidence="3" id="KW-1185">Reference proteome</keyword>
<dbReference type="GO" id="GO:0016301">
    <property type="term" value="F:kinase activity"/>
    <property type="evidence" value="ECO:0007669"/>
    <property type="project" value="UniProtKB-KW"/>
</dbReference>
<dbReference type="Pfam" id="PF00480">
    <property type="entry name" value="ROK"/>
    <property type="match status" value="1"/>
</dbReference>
<dbReference type="SUPFAM" id="SSF53067">
    <property type="entry name" value="Actin-like ATPase domain"/>
    <property type="match status" value="1"/>
</dbReference>
<dbReference type="PANTHER" id="PTHR18964:SF169">
    <property type="entry name" value="N-ACETYLMANNOSAMINE KINASE"/>
    <property type="match status" value="1"/>
</dbReference>
<dbReference type="PANTHER" id="PTHR18964">
    <property type="entry name" value="ROK (REPRESSOR, ORF, KINASE) FAMILY"/>
    <property type="match status" value="1"/>
</dbReference>
<name>A0A2M8M1W3_9ACTN</name>